<dbReference type="FunFam" id="2.40.50.140:FF:000103">
    <property type="entry name" value="protein RRP5 homolog"/>
    <property type="match status" value="3"/>
</dbReference>
<evidence type="ECO:0000256" key="9">
    <source>
        <dbReference type="ARBA" id="ARBA00059726"/>
    </source>
</evidence>
<feature type="domain" description="S1 motif" evidence="14">
    <location>
        <begin position="559"/>
        <end position="628"/>
    </location>
</feature>
<dbReference type="InterPro" id="IPR048059">
    <property type="entry name" value="Rrp5_S1_rpt_hs1_sc1"/>
</dbReference>
<dbReference type="EMBL" id="KB008103">
    <property type="protein sequence ID" value="ELR12628.1"/>
    <property type="molecule type" value="Genomic_DNA"/>
</dbReference>
<dbReference type="FunFam" id="1.25.40.10:FF:000065">
    <property type="entry name" value="Programmed cell death 11"/>
    <property type="match status" value="1"/>
</dbReference>
<dbReference type="SUPFAM" id="SSF48452">
    <property type="entry name" value="TPR-like"/>
    <property type="match status" value="2"/>
</dbReference>
<keyword evidence="4" id="KW-0597">Phosphoprotein</keyword>
<evidence type="ECO:0000256" key="6">
    <source>
        <dbReference type="ARBA" id="ARBA00022843"/>
    </source>
</evidence>
<keyword evidence="3" id="KW-0698">rRNA processing</keyword>
<feature type="domain" description="S1 motif" evidence="14">
    <location>
        <begin position="200"/>
        <end position="271"/>
    </location>
</feature>
<evidence type="ECO:0000256" key="2">
    <source>
        <dbReference type="ARBA" id="ARBA00022499"/>
    </source>
</evidence>
<dbReference type="InterPro" id="IPR057302">
    <property type="entry name" value="Rrp5_S1"/>
</dbReference>
<protein>
    <recommendedName>
        <fullName evidence="11">Protein RRP5 homolog</fullName>
    </recommendedName>
    <alternativeName>
        <fullName evidence="12">Programmed cell death protein 11</fullName>
    </alternativeName>
</protein>
<dbReference type="InterPro" id="IPR003107">
    <property type="entry name" value="HAT"/>
</dbReference>
<dbReference type="Pfam" id="PF24685">
    <property type="entry name" value="OB_RRP5_4th"/>
    <property type="match status" value="1"/>
</dbReference>
<evidence type="ECO:0000256" key="7">
    <source>
        <dbReference type="ARBA" id="ARBA00022990"/>
    </source>
</evidence>
<dbReference type="OrthoDB" id="18994at2759"/>
<dbReference type="SUPFAM" id="SSF50249">
    <property type="entry name" value="Nucleic acid-binding proteins"/>
    <property type="match status" value="13"/>
</dbReference>
<dbReference type="GO" id="GO:0006364">
    <property type="term" value="P:rRNA processing"/>
    <property type="evidence" value="ECO:0007669"/>
    <property type="project" value="UniProtKB-KW"/>
</dbReference>
<feature type="domain" description="S1 motif" evidence="14">
    <location>
        <begin position="743"/>
        <end position="810"/>
    </location>
</feature>
<evidence type="ECO:0000256" key="12">
    <source>
        <dbReference type="ARBA" id="ARBA00080810"/>
    </source>
</evidence>
<dbReference type="Pfam" id="PF23459">
    <property type="entry name" value="S1_RRP5"/>
    <property type="match status" value="1"/>
</dbReference>
<dbReference type="InterPro" id="IPR003029">
    <property type="entry name" value="S1_domain"/>
</dbReference>
<keyword evidence="5" id="KW-0677">Repeat</keyword>
<dbReference type="FunFam" id="2.40.50.140:FF:000148">
    <property type="entry name" value="protein RRP5 homolog isoform X1"/>
    <property type="match status" value="1"/>
</dbReference>
<keyword evidence="16" id="KW-1185">Reference proteome</keyword>
<dbReference type="PROSITE" id="PS50126">
    <property type="entry name" value="S1"/>
    <property type="match status" value="14"/>
</dbReference>
<feature type="domain" description="S1 motif" evidence="14">
    <location>
        <begin position="1352"/>
        <end position="1424"/>
    </location>
</feature>
<evidence type="ECO:0000259" key="14">
    <source>
        <dbReference type="PROSITE" id="PS50126"/>
    </source>
</evidence>
<feature type="domain" description="S1 motif" evidence="14">
    <location>
        <begin position="294"/>
        <end position="362"/>
    </location>
</feature>
<feature type="domain" description="S1 motif" evidence="14">
    <location>
        <begin position="1439"/>
        <end position="1509"/>
    </location>
</feature>
<feature type="region of interest" description="Disordered" evidence="13">
    <location>
        <begin position="33"/>
        <end position="74"/>
    </location>
</feature>
<comment type="function">
    <text evidence="9">Essential for the generation of mature 18S rRNA, specifically necessary for cleavages at sites A0, 1 and 2 of the 47S precursor. Directly interacts with U3 snoRNA.</text>
</comment>
<keyword evidence="6" id="KW-0832">Ubl conjugation</keyword>
<reference evidence="15 16" key="1">
    <citation type="journal article" date="2013" name="Genome Biol.">
        <title>Genome of Acanthamoeba castellanii highlights extensive lateral gene transfer and early evolution of tyrosine kinase signaling.</title>
        <authorList>
            <person name="Clarke M."/>
            <person name="Lohan A.J."/>
            <person name="Liu B."/>
            <person name="Lagkouvardos I."/>
            <person name="Roy S."/>
            <person name="Zafar N."/>
            <person name="Bertelli C."/>
            <person name="Schilde C."/>
            <person name="Kianianmomeni A."/>
            <person name="Burglin T.R."/>
            <person name="Frech C."/>
            <person name="Turcotte B."/>
            <person name="Kopec K.O."/>
            <person name="Synnott J.M."/>
            <person name="Choo C."/>
            <person name="Paponov I."/>
            <person name="Finkler A."/>
            <person name="Soon Heng Tan C."/>
            <person name="Hutchins A.P."/>
            <person name="Weinmeier T."/>
            <person name="Rattei T."/>
            <person name="Chu J.S."/>
            <person name="Gimenez G."/>
            <person name="Irimia M."/>
            <person name="Rigden D.J."/>
            <person name="Fitzpatrick D.A."/>
            <person name="Lorenzo-Morales J."/>
            <person name="Bateman A."/>
            <person name="Chiu C.H."/>
            <person name="Tang P."/>
            <person name="Hegemann P."/>
            <person name="Fromm H."/>
            <person name="Raoult D."/>
            <person name="Greub G."/>
            <person name="Miranda-Saavedra D."/>
            <person name="Chen N."/>
            <person name="Nash P."/>
            <person name="Ginger M.L."/>
            <person name="Horn M."/>
            <person name="Schaap P."/>
            <person name="Caler L."/>
            <person name="Loftus B."/>
        </authorList>
    </citation>
    <scope>NUCLEOTIDE SEQUENCE [LARGE SCALE GENOMIC DNA]</scope>
    <source>
        <strain evidence="15 16">Neff</strain>
    </source>
</reference>
<evidence type="ECO:0000256" key="8">
    <source>
        <dbReference type="ARBA" id="ARBA00023242"/>
    </source>
</evidence>
<accession>L8GIR7</accession>
<dbReference type="RefSeq" id="XP_004334641.1">
    <property type="nucleotide sequence ID" value="XM_004334593.1"/>
</dbReference>
<feature type="region of interest" description="Disordered" evidence="13">
    <location>
        <begin position="1508"/>
        <end position="1646"/>
    </location>
</feature>
<dbReference type="GeneID" id="14913550"/>
<evidence type="ECO:0000256" key="4">
    <source>
        <dbReference type="ARBA" id="ARBA00022553"/>
    </source>
</evidence>
<evidence type="ECO:0000256" key="3">
    <source>
        <dbReference type="ARBA" id="ARBA00022552"/>
    </source>
</evidence>
<comment type="subcellular location">
    <subcellularLocation>
        <location evidence="1">Nucleus</location>
        <location evidence="1">Nucleolus</location>
    </subcellularLocation>
</comment>
<feature type="compositionally biased region" description="Acidic residues" evidence="13">
    <location>
        <begin position="1568"/>
        <end position="1583"/>
    </location>
</feature>
<dbReference type="InterPro" id="IPR011990">
    <property type="entry name" value="TPR-like_helical_dom_sf"/>
</dbReference>
<dbReference type="VEuPathDB" id="AmoebaDB:ACA1_091380"/>
<keyword evidence="2" id="KW-1017">Isopeptide bond</keyword>
<evidence type="ECO:0000313" key="15">
    <source>
        <dbReference type="EMBL" id="ELR12628.1"/>
    </source>
</evidence>
<evidence type="ECO:0000256" key="11">
    <source>
        <dbReference type="ARBA" id="ARBA00067510"/>
    </source>
</evidence>
<feature type="domain" description="S1 motif" evidence="14">
    <location>
        <begin position="1051"/>
        <end position="1140"/>
    </location>
</feature>
<evidence type="ECO:0000256" key="1">
    <source>
        <dbReference type="ARBA" id="ARBA00004604"/>
    </source>
</evidence>
<dbReference type="SMART" id="SM00316">
    <property type="entry name" value="S1"/>
    <property type="match status" value="14"/>
</dbReference>
<name>L8GIR7_ACACF</name>
<dbReference type="GO" id="GO:0032040">
    <property type="term" value="C:small-subunit processome"/>
    <property type="evidence" value="ECO:0007669"/>
    <property type="project" value="TreeGrafter"/>
</dbReference>
<keyword evidence="8" id="KW-0539">Nucleus</keyword>
<feature type="domain" description="S1 motif" evidence="14">
    <location>
        <begin position="855"/>
        <end position="920"/>
    </location>
</feature>
<dbReference type="STRING" id="1257118.L8GIR7"/>
<feature type="domain" description="S1 motif" evidence="14">
    <location>
        <begin position="1256"/>
        <end position="1324"/>
    </location>
</feature>
<feature type="region of interest" description="Disordered" evidence="13">
    <location>
        <begin position="930"/>
        <end position="952"/>
    </location>
</feature>
<comment type="subunit">
    <text evidence="10">Interacts with NF-kappa-B p50/NFKB1 and NF-kappa-B p65/RELA.</text>
</comment>
<feature type="compositionally biased region" description="Acidic residues" evidence="13">
    <location>
        <begin position="1621"/>
        <end position="1634"/>
    </location>
</feature>
<dbReference type="PANTHER" id="PTHR23270">
    <property type="entry name" value="PROGRAMMED CELL DEATH PROTEIN 11 PRE-RRNA PROCESSING PROTEIN RRP5"/>
    <property type="match status" value="1"/>
</dbReference>
<evidence type="ECO:0000256" key="10">
    <source>
        <dbReference type="ARBA" id="ARBA00062488"/>
    </source>
</evidence>
<evidence type="ECO:0000313" key="16">
    <source>
        <dbReference type="Proteomes" id="UP000011083"/>
    </source>
</evidence>
<feature type="compositionally biased region" description="Basic residues" evidence="13">
    <location>
        <begin position="1527"/>
        <end position="1537"/>
    </location>
</feature>
<organism evidence="15 16">
    <name type="scientific">Acanthamoeba castellanii (strain ATCC 30010 / Neff)</name>
    <dbReference type="NCBI Taxonomy" id="1257118"/>
    <lineage>
        <taxon>Eukaryota</taxon>
        <taxon>Amoebozoa</taxon>
        <taxon>Discosea</taxon>
        <taxon>Longamoebia</taxon>
        <taxon>Centramoebida</taxon>
        <taxon>Acanthamoebidae</taxon>
        <taxon>Acanthamoeba</taxon>
    </lineage>
</organism>
<feature type="domain" description="S1 motif" evidence="14">
    <location>
        <begin position="97"/>
        <end position="184"/>
    </location>
</feature>
<dbReference type="Pfam" id="PF24682">
    <property type="entry name" value="OB_RRP5"/>
    <property type="match status" value="1"/>
</dbReference>
<dbReference type="CDD" id="cd05693">
    <property type="entry name" value="S1_Rrp5_repeat_hs1_sc1"/>
    <property type="match status" value="1"/>
</dbReference>
<feature type="domain" description="S1 motif" evidence="14">
    <location>
        <begin position="469"/>
        <end position="539"/>
    </location>
</feature>
<feature type="domain" description="S1 motif" evidence="14">
    <location>
        <begin position="380"/>
        <end position="452"/>
    </location>
</feature>
<sequence>MEDEDLPRGGGSAVTPLEVRKIHKQADSDFLFEIKSSKGKKGAKSPAKKDTRKKRKPAEDDEDDDKPKDGEGLASSVTAFNFPKFIEPLRFKSLAPGTSLLGAVTKVKDFKMHLTLPSGLTGVVPITEVTDTLSELLASKVDDEDDVLPKMSAFFKPGQLVPCVIKALEEREKGNKKNVVLSLRPSLLNQNLAIGNITPGMAIHGSVKSVEDHGYIISFGTNEFTGFLVKDTAEMTEDEESQTAQFVVGQPVACVVDSVKRENNTVTVHYDPDKFSTAVTKDNNVFTIQTLKAGMLINAQVKKVYKQGLFLQFLGYFGGTVSSQHLGCPLSKLSANYPEGKKVLGRIVHVDYENKMASFSLLPHIVKYQAYEFPEAVHIGQRFEAAKVTMVDKRNGLFLELPTEPAQAAFVPATLVSDESEENLKKYRMGREVVCRVVSRDPLEGVVTVAMKQSILDLAFLRREDIPIGKKLKGTILELVPKGMVISLTKSIRAFCPSSQMSDITQLQNPAAHFKIGDTIKCKALSVDPVAGRVIVTCKKSLVSSDLPVITSFEDAEPGVQSHGYISSVKEYGVFVTFFNGVTGLVGLSQLSNNFVDNPEKVYTAGQVVKCHVLTCDAQKKRISLSFLKKQKQEVLENEAYNWNELKVGSMVSGTVKYLVDGAVRVELSGGIAGVLPNPHLSDHVGHCEAIRATLSKGSVLKEMLVWSKNEAQKRITLSCKPSLIEAAKSGQLLQAREDFTSGTLSTGIIRGIETFGCFVEFANSIAGLAYVTNLVDGPLDDLKTRFTVGQTVRARVVDSTGDKLSLTLKPSQCGPNTSISFLQSYFKEEEAIASSKPEGAAPKPKVNWSAFEIGSSVEATIKILKDFGAVLTFADPNVTGFAVKDQIPEDNEELTEGAKVKAVVLDIDKQRYIIDVSLQPELISAALPASSQPAKKTAKRKSKGSNEAEGLKVGDEVESRVELIKGSYLVVSVPSTKPGVHVGYVATKDCNTQHTDPFSKFIIHEKCKAIVKEIPSTPNSRMLLLLSKIEKEEDKKKKNPAIDVTDLKAGNIVKAKITSVLPTQLNVSLGSHIRGRVHITEIADDISQLNGHANPLLKYTIGDHIEGKVLDVVLRAKHRLLPISHQNPVTSRSVDLSLRPADLALGEGQAAPRRTLETLSVGEKLLGVVDRVTPDGVWVSVTCILKGRVFILDMSDSAKDIRDLSEKYAVGTAVTCYVKHVDTQKKALDLTLVPNGVLTSPPTHSLQKGTEIKPGTVVLGRISKILPGVGVNMQLSPHTYGRVFITDIADDYTENPLADLKEGDVRECYVLGAKGNKVDLSLRPSRVNNLQVPKEQLAFPEIESVADLAVGKMVRGYVTETSTSAVFVALNRSLSARITRRELGQSPVKKIGVAFPVGKLVEAKVKSIGKRKKNEAKIELTLGTRGSKKLAFGDLKEGMKVKATIQSVKEKNLLVQIKRSKLIGMCRISELSDDFVDHPAKYYKEGDAVKALVIKIDPERQRFEVSLKPSHFEGDIDSSDEETAKPKKQRKSKKAKKQLDDSADSMLQDSDDEDEENLLVVSKSDSEAEEAEEDEEEEEDGDEMKVEGLAPVGFDWGDATPTKAEPIESKKRKRSAKAADDDEAKENEEEIELEEKKGKKKRAKKAQQAAEEEELAAKEEELLAEALPKTADDYEKLLLASPNSSFLWIKYMAFQLSIAEIDRAREIAERALKRINFREEQEKLNVWVALMNLENKHGSNESLMQVFQRALTYNDPKTVNLQLVGIYERSEQYKLAEELYKAMTKKFKHSWQIWLRYSQFHLKNLHSIEGARKVLERALQVLPKKKHIGVISKMAQMEFKHGSPERGRTIFEGILSNYPKRVDIWGIYIDMELALGDHGAIRNLFEKVTTLQLSSKKMRYFFERYLKFEKEHGTKESVGHVREKARQYVLSKSQE</sequence>
<dbReference type="InterPro" id="IPR012340">
    <property type="entry name" value="NA-bd_OB-fold"/>
</dbReference>
<dbReference type="InterPro" id="IPR057300">
    <property type="entry name" value="OB_Rrp5"/>
</dbReference>
<evidence type="ECO:0000256" key="13">
    <source>
        <dbReference type="SAM" id="MobiDB-lite"/>
    </source>
</evidence>
<evidence type="ECO:0000256" key="5">
    <source>
        <dbReference type="ARBA" id="ARBA00022737"/>
    </source>
</evidence>
<gene>
    <name evidence="15" type="ORF">ACA1_091380</name>
</gene>
<keyword evidence="7" id="KW-0007">Acetylation</keyword>
<dbReference type="Gene3D" id="1.25.40.10">
    <property type="entry name" value="Tetratricopeptide repeat domain"/>
    <property type="match status" value="1"/>
</dbReference>
<dbReference type="InterPro" id="IPR045209">
    <property type="entry name" value="Rrp5"/>
</dbReference>
<dbReference type="Proteomes" id="UP000011083">
    <property type="component" value="Unassembled WGS sequence"/>
</dbReference>
<dbReference type="Pfam" id="PF00575">
    <property type="entry name" value="S1"/>
    <property type="match status" value="4"/>
</dbReference>
<dbReference type="PANTHER" id="PTHR23270:SF10">
    <property type="entry name" value="PROTEIN RRP5 HOMOLOG"/>
    <property type="match status" value="1"/>
</dbReference>
<dbReference type="OMA" id="GQYLRAY"/>
<dbReference type="InterPro" id="IPR055430">
    <property type="entry name" value="HAT_Syf1_CNRKL1_C"/>
</dbReference>
<dbReference type="GO" id="GO:0003723">
    <property type="term" value="F:RNA binding"/>
    <property type="evidence" value="ECO:0007669"/>
    <property type="project" value="TreeGrafter"/>
</dbReference>
<dbReference type="Pfam" id="PF23231">
    <property type="entry name" value="HAT_Syf1_CNRKL1_C"/>
    <property type="match status" value="1"/>
</dbReference>
<feature type="domain" description="S1 motif" evidence="14">
    <location>
        <begin position="649"/>
        <end position="721"/>
    </location>
</feature>
<proteinExistence type="predicted"/>
<dbReference type="SMART" id="SM00386">
    <property type="entry name" value="HAT"/>
    <property type="match status" value="6"/>
</dbReference>
<dbReference type="KEGG" id="acan:ACA1_091380"/>
<feature type="domain" description="S1 motif" evidence="14">
    <location>
        <begin position="1163"/>
        <end position="1234"/>
    </location>
</feature>
<dbReference type="Gene3D" id="2.40.50.140">
    <property type="entry name" value="Nucleic acid-binding proteins"/>
    <property type="match status" value="13"/>
</dbReference>
<dbReference type="InterPro" id="IPR057301">
    <property type="entry name" value="Rrp5_OB_4th"/>
</dbReference>